<organism evidence="6 7">
    <name type="scientific">Olpidium bornovanus</name>
    <dbReference type="NCBI Taxonomy" id="278681"/>
    <lineage>
        <taxon>Eukaryota</taxon>
        <taxon>Fungi</taxon>
        <taxon>Fungi incertae sedis</taxon>
        <taxon>Olpidiomycota</taxon>
        <taxon>Olpidiomycotina</taxon>
        <taxon>Olpidiomycetes</taxon>
        <taxon>Olpidiales</taxon>
        <taxon>Olpidiaceae</taxon>
        <taxon>Olpidium</taxon>
    </lineage>
</organism>
<dbReference type="Proteomes" id="UP000673691">
    <property type="component" value="Unassembled WGS sequence"/>
</dbReference>
<proteinExistence type="inferred from homology"/>
<dbReference type="PANTHER" id="PTHR43792">
    <property type="entry name" value="GNAT FAMILY, PUTATIVE (AFU_ORTHOLOGUE AFUA_3G00765)-RELATED-RELATED"/>
    <property type="match status" value="1"/>
</dbReference>
<feature type="compositionally biased region" description="Polar residues" evidence="4">
    <location>
        <begin position="26"/>
        <end position="38"/>
    </location>
</feature>
<protein>
    <submittedName>
        <fullName evidence="6">Acyl-CoA N-acyltransferase</fullName>
    </submittedName>
</protein>
<dbReference type="AlphaFoldDB" id="A0A8H8DKI2"/>
<dbReference type="PANTHER" id="PTHR43792:SF8">
    <property type="entry name" value="[RIBOSOMAL PROTEIN US5]-ALANINE N-ACETYLTRANSFERASE"/>
    <property type="match status" value="1"/>
</dbReference>
<accession>A0A8H8DKI2</accession>
<keyword evidence="1" id="KW-0808">Transferase</keyword>
<dbReference type="SUPFAM" id="SSF55729">
    <property type="entry name" value="Acyl-CoA N-acyltransferases (Nat)"/>
    <property type="match status" value="1"/>
</dbReference>
<reference evidence="6 7" key="1">
    <citation type="journal article" name="Sci. Rep.">
        <title>Genome-scale phylogenetic analyses confirm Olpidium as the closest living zoosporic fungus to the non-flagellated, terrestrial fungi.</title>
        <authorList>
            <person name="Chang Y."/>
            <person name="Rochon D."/>
            <person name="Sekimoto S."/>
            <person name="Wang Y."/>
            <person name="Chovatia M."/>
            <person name="Sandor L."/>
            <person name="Salamov A."/>
            <person name="Grigoriev I.V."/>
            <person name="Stajich J.E."/>
            <person name="Spatafora J.W."/>
        </authorList>
    </citation>
    <scope>NUCLEOTIDE SEQUENCE [LARGE SCALE GENOMIC DNA]</scope>
    <source>
        <strain evidence="6">S191</strain>
    </source>
</reference>
<gene>
    <name evidence="6" type="ORF">BJ554DRAFT_6049</name>
</gene>
<evidence type="ECO:0000256" key="3">
    <source>
        <dbReference type="ARBA" id="ARBA00038502"/>
    </source>
</evidence>
<keyword evidence="7" id="KW-1185">Reference proteome</keyword>
<evidence type="ECO:0000256" key="4">
    <source>
        <dbReference type="SAM" id="MobiDB-lite"/>
    </source>
</evidence>
<comment type="similarity">
    <text evidence="3">Belongs to the acetyltransferase family. RimJ subfamily.</text>
</comment>
<dbReference type="InterPro" id="IPR016181">
    <property type="entry name" value="Acyl_CoA_acyltransferase"/>
</dbReference>
<evidence type="ECO:0000256" key="2">
    <source>
        <dbReference type="ARBA" id="ARBA00023315"/>
    </source>
</evidence>
<dbReference type="InterPro" id="IPR000182">
    <property type="entry name" value="GNAT_dom"/>
</dbReference>
<dbReference type="EMBL" id="JAEFCI010003251">
    <property type="protein sequence ID" value="KAG5461705.1"/>
    <property type="molecule type" value="Genomic_DNA"/>
</dbReference>
<feature type="non-terminal residue" evidence="6">
    <location>
        <position position="1"/>
    </location>
</feature>
<comment type="caution">
    <text evidence="6">The sequence shown here is derived from an EMBL/GenBank/DDBJ whole genome shotgun (WGS) entry which is preliminary data.</text>
</comment>
<keyword evidence="2" id="KW-0012">Acyltransferase</keyword>
<evidence type="ECO:0000259" key="5">
    <source>
        <dbReference type="Pfam" id="PF13302"/>
    </source>
</evidence>
<name>A0A8H8DKI2_9FUNG</name>
<evidence type="ECO:0000256" key="1">
    <source>
        <dbReference type="ARBA" id="ARBA00022679"/>
    </source>
</evidence>
<evidence type="ECO:0000313" key="6">
    <source>
        <dbReference type="EMBL" id="KAG5461705.1"/>
    </source>
</evidence>
<dbReference type="Gene3D" id="3.40.630.30">
    <property type="match status" value="1"/>
</dbReference>
<feature type="region of interest" description="Disordered" evidence="4">
    <location>
        <begin position="62"/>
        <end position="91"/>
    </location>
</feature>
<sequence>PATRGRERTPGRYVDFRSLKTPPVQPQSGVTSNGQTPASRHEELHPARRPWHGAFVGAHAVQPRRRAGAGRAAAGRRGSRGGRRRGPLWSSVNEHVKAPVGSQQKTLPLVSVVPANVRTTSLASLTAFSPDGKFMPSIPNPYTLDSAKLFLHATRRQKNKYGTHLTFAVRELPQTPDAPGRLVGSVGVGKLSDGSDDDLRRPLPHKLALEYWLVRRLRGRGVMATVVREFISQLFASHPEVRRVYGKAFTTNAASIATLRRAGLKFEGILRDDEFHRGKYVDCALYAIVRTDEANKEE</sequence>
<feature type="region of interest" description="Disordered" evidence="4">
    <location>
        <begin position="1"/>
        <end position="45"/>
    </location>
</feature>
<evidence type="ECO:0000313" key="7">
    <source>
        <dbReference type="Proteomes" id="UP000673691"/>
    </source>
</evidence>
<feature type="compositionally biased region" description="Basic and acidic residues" evidence="4">
    <location>
        <begin position="1"/>
        <end position="18"/>
    </location>
</feature>
<feature type="compositionally biased region" description="Basic residues" evidence="4">
    <location>
        <begin position="77"/>
        <end position="86"/>
    </location>
</feature>
<dbReference type="InterPro" id="IPR051531">
    <property type="entry name" value="N-acetyltransferase"/>
</dbReference>
<feature type="domain" description="N-acetyltransferase" evidence="5">
    <location>
        <begin position="122"/>
        <end position="265"/>
    </location>
</feature>
<dbReference type="OrthoDB" id="630895at2759"/>
<dbReference type="GO" id="GO:0016747">
    <property type="term" value="F:acyltransferase activity, transferring groups other than amino-acyl groups"/>
    <property type="evidence" value="ECO:0007669"/>
    <property type="project" value="InterPro"/>
</dbReference>
<dbReference type="Pfam" id="PF13302">
    <property type="entry name" value="Acetyltransf_3"/>
    <property type="match status" value="1"/>
</dbReference>